<dbReference type="OrthoDB" id="9786548at2"/>
<dbReference type="Proteomes" id="UP000228945">
    <property type="component" value="Chromosome"/>
</dbReference>
<keyword evidence="1 2" id="KW-0597">Phosphoprotein</keyword>
<dbReference type="PANTHER" id="PTHR44591">
    <property type="entry name" value="STRESS RESPONSE REGULATOR PROTEIN 1"/>
    <property type="match status" value="1"/>
</dbReference>
<dbReference type="SMART" id="SM00448">
    <property type="entry name" value="REC"/>
    <property type="match status" value="1"/>
</dbReference>
<dbReference type="Pfam" id="PF00072">
    <property type="entry name" value="Response_reg"/>
    <property type="match status" value="1"/>
</dbReference>
<gene>
    <name evidence="4" type="ORF">CSW64_07040</name>
</gene>
<dbReference type="PROSITE" id="PS50110">
    <property type="entry name" value="RESPONSE_REGULATORY"/>
    <property type="match status" value="1"/>
</dbReference>
<dbReference type="CDD" id="cd00156">
    <property type="entry name" value="REC"/>
    <property type="match status" value="1"/>
</dbReference>
<sequence>MSALSKCRVLLVDDNKHARMFLSQILDAAGVEIAQAASGPEALTLLAAIRVDAVIADMYMQPMDGITLTAAIRASKDPMVSGLPVIMASAQTSKAIVEGGMAAGATGFLAKPFSPMAVLTRLEAALAPPPPPARQATAYI</sequence>
<dbReference type="InterPro" id="IPR011006">
    <property type="entry name" value="CheY-like_superfamily"/>
</dbReference>
<keyword evidence="5" id="KW-1185">Reference proteome</keyword>
<dbReference type="Gene3D" id="3.40.50.2300">
    <property type="match status" value="1"/>
</dbReference>
<reference evidence="4 5" key="1">
    <citation type="submission" date="2017-10" db="EMBL/GenBank/DDBJ databases">
        <title>Genome sequence of Caulobacter mirabilis FWC38.</title>
        <authorList>
            <person name="Fiebig A."/>
            <person name="Crosson S."/>
        </authorList>
    </citation>
    <scope>NUCLEOTIDE SEQUENCE [LARGE SCALE GENOMIC DNA]</scope>
    <source>
        <strain evidence="4 5">FWC 38</strain>
    </source>
</reference>
<evidence type="ECO:0000313" key="5">
    <source>
        <dbReference type="Proteomes" id="UP000228945"/>
    </source>
</evidence>
<dbReference type="SUPFAM" id="SSF52172">
    <property type="entry name" value="CheY-like"/>
    <property type="match status" value="1"/>
</dbReference>
<dbReference type="InterPro" id="IPR001789">
    <property type="entry name" value="Sig_transdc_resp-reg_receiver"/>
</dbReference>
<evidence type="ECO:0000259" key="3">
    <source>
        <dbReference type="PROSITE" id="PS50110"/>
    </source>
</evidence>
<dbReference type="EMBL" id="CP024201">
    <property type="protein sequence ID" value="ATQ42186.1"/>
    <property type="molecule type" value="Genomic_DNA"/>
</dbReference>
<dbReference type="GO" id="GO:0000160">
    <property type="term" value="P:phosphorelay signal transduction system"/>
    <property type="evidence" value="ECO:0007669"/>
    <property type="project" value="InterPro"/>
</dbReference>
<feature type="domain" description="Response regulatory" evidence="3">
    <location>
        <begin position="8"/>
        <end position="126"/>
    </location>
</feature>
<proteinExistence type="predicted"/>
<dbReference type="PANTHER" id="PTHR44591:SF25">
    <property type="entry name" value="CHEMOTAXIS TWO-COMPONENT RESPONSE REGULATOR"/>
    <property type="match status" value="1"/>
</dbReference>
<evidence type="ECO:0000256" key="2">
    <source>
        <dbReference type="PROSITE-ProRule" id="PRU00169"/>
    </source>
</evidence>
<protein>
    <submittedName>
        <fullName evidence="4">Two-component system response regulator</fullName>
    </submittedName>
</protein>
<organism evidence="4 5">
    <name type="scientific">Caulobacter mirabilis</name>
    <dbReference type="NCBI Taxonomy" id="69666"/>
    <lineage>
        <taxon>Bacteria</taxon>
        <taxon>Pseudomonadati</taxon>
        <taxon>Pseudomonadota</taxon>
        <taxon>Alphaproteobacteria</taxon>
        <taxon>Caulobacterales</taxon>
        <taxon>Caulobacteraceae</taxon>
        <taxon>Caulobacter</taxon>
    </lineage>
</organism>
<dbReference type="RefSeq" id="WP_099621443.1">
    <property type="nucleotide sequence ID" value="NZ_CP024201.1"/>
</dbReference>
<dbReference type="AlphaFoldDB" id="A0A2D2AW19"/>
<name>A0A2D2AW19_9CAUL</name>
<feature type="modified residue" description="4-aspartylphosphate" evidence="2">
    <location>
        <position position="57"/>
    </location>
</feature>
<accession>A0A2D2AW19</accession>
<evidence type="ECO:0000256" key="1">
    <source>
        <dbReference type="ARBA" id="ARBA00022553"/>
    </source>
</evidence>
<dbReference type="KEGG" id="cmb:CSW64_07040"/>
<evidence type="ECO:0000313" key="4">
    <source>
        <dbReference type="EMBL" id="ATQ42186.1"/>
    </source>
</evidence>
<dbReference type="InterPro" id="IPR050595">
    <property type="entry name" value="Bact_response_regulator"/>
</dbReference>